<dbReference type="AlphaFoldDB" id="A0A3D9L2F6"/>
<dbReference type="PROSITE" id="PS51704">
    <property type="entry name" value="GP_PDE"/>
    <property type="match status" value="1"/>
</dbReference>
<comment type="caution">
    <text evidence="3">The sequence shown here is derived from an EMBL/GenBank/DDBJ whole genome shotgun (WGS) entry which is preliminary data.</text>
</comment>
<accession>A0A3D9L2F6</accession>
<dbReference type="InterPro" id="IPR030395">
    <property type="entry name" value="GP_PDE_dom"/>
</dbReference>
<dbReference type="Proteomes" id="UP000256779">
    <property type="component" value="Unassembled WGS sequence"/>
</dbReference>
<organism evidence="3 4">
    <name type="scientific">Marinoscillum furvescens DSM 4134</name>
    <dbReference type="NCBI Taxonomy" id="1122208"/>
    <lineage>
        <taxon>Bacteria</taxon>
        <taxon>Pseudomonadati</taxon>
        <taxon>Bacteroidota</taxon>
        <taxon>Cytophagia</taxon>
        <taxon>Cytophagales</taxon>
        <taxon>Reichenbachiellaceae</taxon>
        <taxon>Marinoscillum</taxon>
    </lineage>
</organism>
<gene>
    <name evidence="3" type="ORF">C7460_11422</name>
</gene>
<feature type="region of interest" description="Disordered" evidence="1">
    <location>
        <begin position="395"/>
        <end position="423"/>
    </location>
</feature>
<dbReference type="InterPro" id="IPR017946">
    <property type="entry name" value="PLC-like_Pdiesterase_TIM-brl"/>
</dbReference>
<sequence>MRSRAYLIIITVQFISAALFANERVYEFEREIKVRDLYRLNKTVKGIKGTWSGNGRVRVDMYANDVLQTAGESVAFFYGMEYYGDGDSGEFHAQRYRLYVEELWDRCTWWQKAAALLNGDVCEDRFIKNRYHFSDDYENYLMDILGRGSSFKGQTLSVLIKVRVKDVELSDIEDIALPGGYHVHLAPSLDQQRALDKFNNRGDYPNYSLVAAHRGYWAEAGVSENTVEACRRALVLGADMLEVDIRTSMDGVPMLLHDPCIVDPNTGQKDDNIKTRTASYLMGQPTYDRFGAVTQYNINSLEQLLDQLGNKALISLDIKDTQTDWDNAFKQCLELVVQKDLLKTVIFKGSADHYKITQLMHQVSDTLSFANVNYTPVLYGDGFWSQCYGGSSTGGGSGSGSSGGGSGGPGSGDGSSSGGSGSSGGQYGYEGTNCFHSFKVQWHNDIKAGRIKAVETHFKVNSDPLVESGLLQWLQDQGVRLGVFIFTADQPNGVLNTNNSCETTVREYYHNPNYQAHQKPNFFNDGRGSLDWVFNTAKPTYVIHDRPDLLLDYLNAANMRDESEQVIKRVAFPDYLTVFPVPSGSGSYPDPNTVTETENLTDFEGIALHIPDVSKVEFFVPDTRNHPVKTDPIKVGMTKLPELTSSPSSNITYLPAGVTKDSVSYKFYNGYNYTTAEGLTCQQLYDTSTLVDLKNAPMQAKFVFPHRTIAEWSEIYPGYDIYLNSNYWATNGWTGSQSARERPEFWLPCTDIYGLSISNGVEVSYVYESYDPSGRSSGACIKDANGECIPDSYYDGRFDAMMFLENGEIEIVSPHTITHGNYLDATTGVIRRHYDGVKVLQAVSGYQIATGGVEISYNNITQKFNNDQKVKMRTVVGLKYNHQGPTEMYIVTVQAVQSAHHGLQKGLGVHQAAKLLVNHYNCDDVILMDSGKSAAMLTSVGSLPNIKFPASPNITAGTVPQGIDQTHLEQFHGKKAEMPYRHLATFLAIKIKE</sequence>
<name>A0A3D9L2F6_MARFU</name>
<dbReference type="SUPFAM" id="SSF51695">
    <property type="entry name" value="PLC-like phosphodiesterases"/>
    <property type="match status" value="1"/>
</dbReference>
<evidence type="ECO:0000313" key="4">
    <source>
        <dbReference type="Proteomes" id="UP000256779"/>
    </source>
</evidence>
<dbReference type="GO" id="GO:0008081">
    <property type="term" value="F:phosphoric diester hydrolase activity"/>
    <property type="evidence" value="ECO:0007669"/>
    <property type="project" value="InterPro"/>
</dbReference>
<evidence type="ECO:0000313" key="3">
    <source>
        <dbReference type="EMBL" id="RED96564.1"/>
    </source>
</evidence>
<keyword evidence="4" id="KW-1185">Reference proteome</keyword>
<dbReference type="Gene3D" id="3.20.20.190">
    <property type="entry name" value="Phosphatidylinositol (PI) phosphodiesterase"/>
    <property type="match status" value="1"/>
</dbReference>
<dbReference type="PANTHER" id="PTHR46211">
    <property type="entry name" value="GLYCEROPHOSPHORYL DIESTER PHOSPHODIESTERASE"/>
    <property type="match status" value="1"/>
</dbReference>
<proteinExistence type="predicted"/>
<dbReference type="CDD" id="cd08566">
    <property type="entry name" value="GDPD_AtGDE_like"/>
    <property type="match status" value="1"/>
</dbReference>
<reference evidence="3 4" key="1">
    <citation type="submission" date="2018-07" db="EMBL/GenBank/DDBJ databases">
        <title>Genomic Encyclopedia of Type Strains, Phase IV (KMG-IV): sequencing the most valuable type-strain genomes for metagenomic binning, comparative biology and taxonomic classification.</title>
        <authorList>
            <person name="Goeker M."/>
        </authorList>
    </citation>
    <scope>NUCLEOTIDE SEQUENCE [LARGE SCALE GENOMIC DNA]</scope>
    <source>
        <strain evidence="3 4">DSM 4134</strain>
    </source>
</reference>
<dbReference type="EMBL" id="QREG01000014">
    <property type="protein sequence ID" value="RED96564.1"/>
    <property type="molecule type" value="Genomic_DNA"/>
</dbReference>
<dbReference type="PANTHER" id="PTHR46211:SF1">
    <property type="entry name" value="GLYCEROPHOSPHODIESTER PHOSPHODIESTERASE, CYTOPLASMIC"/>
    <property type="match status" value="1"/>
</dbReference>
<evidence type="ECO:0000259" key="2">
    <source>
        <dbReference type="PROSITE" id="PS51704"/>
    </source>
</evidence>
<dbReference type="Pfam" id="PF03009">
    <property type="entry name" value="GDPD"/>
    <property type="match status" value="1"/>
</dbReference>
<dbReference type="OrthoDB" id="384721at2"/>
<evidence type="ECO:0000256" key="1">
    <source>
        <dbReference type="SAM" id="MobiDB-lite"/>
    </source>
</evidence>
<dbReference type="RefSeq" id="WP_115868852.1">
    <property type="nucleotide sequence ID" value="NZ_QREG01000014.1"/>
</dbReference>
<protein>
    <submittedName>
        <fullName evidence="3">Glycerophosphoryl diester phosphodiesterase family protein</fullName>
    </submittedName>
</protein>
<dbReference type="GO" id="GO:0006629">
    <property type="term" value="P:lipid metabolic process"/>
    <property type="evidence" value="ECO:0007669"/>
    <property type="project" value="InterPro"/>
</dbReference>
<feature type="domain" description="GP-PDE" evidence="2">
    <location>
        <begin position="208"/>
        <end position="308"/>
    </location>
</feature>